<dbReference type="AlphaFoldDB" id="A0A7C8RIC3"/>
<accession>A0A7C8RIC3</accession>
<dbReference type="Proteomes" id="UP000474640">
    <property type="component" value="Unassembled WGS sequence"/>
</dbReference>
<name>A0A7C8RIC3_ORBOL</name>
<evidence type="ECO:0000256" key="1">
    <source>
        <dbReference type="SAM" id="SignalP"/>
    </source>
</evidence>
<evidence type="ECO:0000313" key="2">
    <source>
        <dbReference type="EMBL" id="KAF3285572.1"/>
    </source>
</evidence>
<proteinExistence type="predicted"/>
<dbReference type="EMBL" id="JAABOJ010000007">
    <property type="protein sequence ID" value="KAF3285572.1"/>
    <property type="molecule type" value="Genomic_DNA"/>
</dbReference>
<evidence type="ECO:0000313" key="3">
    <source>
        <dbReference type="Proteomes" id="UP000474640"/>
    </source>
</evidence>
<comment type="caution">
    <text evidence="2">The sequence shown here is derived from an EMBL/GenBank/DDBJ whole genome shotgun (WGS) entry which is preliminary data.</text>
</comment>
<reference evidence="2 3" key="1">
    <citation type="submission" date="2020-01" db="EMBL/GenBank/DDBJ databases">
        <authorList>
            <person name="Palmer J.M."/>
        </authorList>
    </citation>
    <scope>NUCLEOTIDE SEQUENCE [LARGE SCALE GENOMIC DNA]</scope>
    <source>
        <strain evidence="2 3">TWF970</strain>
    </source>
</reference>
<organism evidence="2 3">
    <name type="scientific">Orbilia oligospora</name>
    <name type="common">Nematode-trapping fungus</name>
    <name type="synonym">Arthrobotrys oligospora</name>
    <dbReference type="NCBI Taxonomy" id="2813651"/>
    <lineage>
        <taxon>Eukaryota</taxon>
        <taxon>Fungi</taxon>
        <taxon>Dikarya</taxon>
        <taxon>Ascomycota</taxon>
        <taxon>Pezizomycotina</taxon>
        <taxon>Orbiliomycetes</taxon>
        <taxon>Orbiliales</taxon>
        <taxon>Orbiliaceae</taxon>
        <taxon>Orbilia</taxon>
    </lineage>
</organism>
<protein>
    <submittedName>
        <fullName evidence="2">Uncharacterized protein</fullName>
    </submittedName>
</protein>
<gene>
    <name evidence="2" type="ORF">TWF970_010615</name>
</gene>
<feature type="signal peptide" evidence="1">
    <location>
        <begin position="1"/>
        <end position="15"/>
    </location>
</feature>
<sequence>MIYIYLRIFIILCIGDDGAIRHCCKGLLEYHIVSCSIFDSIGPGKYYGNMIYIADGAKYDMNRTTHGSTDSTSVIAYVIHGKAQEYSNTGRDINHIFGMLSLENLNGLMVQLD</sequence>
<feature type="chain" id="PRO_5028862747" evidence="1">
    <location>
        <begin position="16"/>
        <end position="113"/>
    </location>
</feature>
<keyword evidence="1" id="KW-0732">Signal</keyword>